<protein>
    <submittedName>
        <fullName evidence="1">Phage tail protein</fullName>
    </submittedName>
</protein>
<evidence type="ECO:0000313" key="2">
    <source>
        <dbReference type="Proteomes" id="UP001165275"/>
    </source>
</evidence>
<evidence type="ECO:0000313" key="1">
    <source>
        <dbReference type="EMBL" id="MCL1031380.1"/>
    </source>
</evidence>
<organism evidence="1 2">
    <name type="scientific">Serratia silvae</name>
    <dbReference type="NCBI Taxonomy" id="2824122"/>
    <lineage>
        <taxon>Bacteria</taxon>
        <taxon>Pseudomonadati</taxon>
        <taxon>Pseudomonadota</taxon>
        <taxon>Gammaproteobacteria</taxon>
        <taxon>Enterobacterales</taxon>
        <taxon>Yersiniaceae</taxon>
        <taxon>Serratia</taxon>
    </lineage>
</organism>
<keyword evidence="2" id="KW-1185">Reference proteome</keyword>
<sequence length="258" mass="27785">MGLFDGLSSRSSFKNSMKNMLSNAKDTAINGFMQGANDVVRDALNYALNGGNLGGFAGGGIVNGKVGHSGEIAYAKSMLEMAMRIQFSQGWQWVVEADGMKDLFMFAKDVSYSEGTIETDAKIIGGIQFNKPTHITPGTVTITVRDDQTGRIAKWFDGCKSRVINRDGTINLAPYYVMNVRVYRVGFDGSKSLDGELAVIPTERGATTRAYDQVGEFLSYPLTFVCHTSSDTSLKGMASAMAIGTAGRAVDTSSIIKF</sequence>
<reference evidence="1" key="1">
    <citation type="submission" date="2021-04" db="EMBL/GenBank/DDBJ databases">
        <title>Genome sequence of Serratia sp. arafor3.</title>
        <authorList>
            <person name="Besaury L."/>
        </authorList>
    </citation>
    <scope>NUCLEOTIDE SEQUENCE</scope>
    <source>
        <strain evidence="1">Arafor3</strain>
    </source>
</reference>
<dbReference type="Proteomes" id="UP001165275">
    <property type="component" value="Unassembled WGS sequence"/>
</dbReference>
<dbReference type="RefSeq" id="WP_248947390.1">
    <property type="nucleotide sequence ID" value="NZ_CBCSGY010000016.1"/>
</dbReference>
<comment type="caution">
    <text evidence="1">The sequence shown here is derived from an EMBL/GenBank/DDBJ whole genome shotgun (WGS) entry which is preliminary data.</text>
</comment>
<accession>A0ABT0KH86</accession>
<proteinExistence type="predicted"/>
<dbReference type="EMBL" id="JAGQDC010000021">
    <property type="protein sequence ID" value="MCL1031380.1"/>
    <property type="molecule type" value="Genomic_DNA"/>
</dbReference>
<name>A0ABT0KH86_9GAMM</name>
<gene>
    <name evidence="1" type="ORF">KAJ71_20510</name>
</gene>